<dbReference type="EMBL" id="MU266851">
    <property type="protein sequence ID" value="KAH7918115.1"/>
    <property type="molecule type" value="Genomic_DNA"/>
</dbReference>
<protein>
    <submittedName>
        <fullName evidence="1">Uncharacterized protein</fullName>
    </submittedName>
</protein>
<sequence length="200" mass="21827">MRALALNRDQAPVLPITASRARSVPLLHPLPHPGPRKPPSLHSSSLSVDPQSWRNIATCCFQFPHLRPSKSLFARPATLGALSPRLAKGHSRCPLAVGDISSRCGLRRGIDKRYRDINKPTHRFLTIRCVPTADTLLLKSSSSCPQAQHHASSYPSSVASLQPHASPSLSFPKLGLLSRLCVTARDCPRFLSPCTHVRTS</sequence>
<comment type="caution">
    <text evidence="1">The sequence shown here is derived from an EMBL/GenBank/DDBJ whole genome shotgun (WGS) entry which is preliminary data.</text>
</comment>
<proteinExistence type="predicted"/>
<keyword evidence="2" id="KW-1185">Reference proteome</keyword>
<accession>A0ACB8AXI6</accession>
<gene>
    <name evidence="1" type="ORF">BV22DRAFT_917417</name>
</gene>
<organism evidence="1 2">
    <name type="scientific">Leucogyrophana mollusca</name>
    <dbReference type="NCBI Taxonomy" id="85980"/>
    <lineage>
        <taxon>Eukaryota</taxon>
        <taxon>Fungi</taxon>
        <taxon>Dikarya</taxon>
        <taxon>Basidiomycota</taxon>
        <taxon>Agaricomycotina</taxon>
        <taxon>Agaricomycetes</taxon>
        <taxon>Agaricomycetidae</taxon>
        <taxon>Boletales</taxon>
        <taxon>Boletales incertae sedis</taxon>
        <taxon>Leucogyrophana</taxon>
    </lineage>
</organism>
<name>A0ACB8AXI6_9AGAM</name>
<evidence type="ECO:0000313" key="1">
    <source>
        <dbReference type="EMBL" id="KAH7918115.1"/>
    </source>
</evidence>
<dbReference type="Proteomes" id="UP000790709">
    <property type="component" value="Unassembled WGS sequence"/>
</dbReference>
<evidence type="ECO:0000313" key="2">
    <source>
        <dbReference type="Proteomes" id="UP000790709"/>
    </source>
</evidence>
<reference evidence="1" key="1">
    <citation type="journal article" date="2021" name="New Phytol.">
        <title>Evolutionary innovations through gain and loss of genes in the ectomycorrhizal Boletales.</title>
        <authorList>
            <person name="Wu G."/>
            <person name="Miyauchi S."/>
            <person name="Morin E."/>
            <person name="Kuo A."/>
            <person name="Drula E."/>
            <person name="Varga T."/>
            <person name="Kohler A."/>
            <person name="Feng B."/>
            <person name="Cao Y."/>
            <person name="Lipzen A."/>
            <person name="Daum C."/>
            <person name="Hundley H."/>
            <person name="Pangilinan J."/>
            <person name="Johnson J."/>
            <person name="Barry K."/>
            <person name="LaButti K."/>
            <person name="Ng V."/>
            <person name="Ahrendt S."/>
            <person name="Min B."/>
            <person name="Choi I.G."/>
            <person name="Park H."/>
            <person name="Plett J.M."/>
            <person name="Magnuson J."/>
            <person name="Spatafora J.W."/>
            <person name="Nagy L.G."/>
            <person name="Henrissat B."/>
            <person name="Grigoriev I.V."/>
            <person name="Yang Z.L."/>
            <person name="Xu J."/>
            <person name="Martin F.M."/>
        </authorList>
    </citation>
    <scope>NUCLEOTIDE SEQUENCE</scope>
    <source>
        <strain evidence="1">KUC20120723A-06</strain>
    </source>
</reference>